<name>A0A4R4BED7_BACTU</name>
<proteinExistence type="predicted"/>
<dbReference type="EMBL" id="SMDG01000007">
    <property type="protein sequence ID" value="TCW55095.1"/>
    <property type="molecule type" value="Genomic_DNA"/>
</dbReference>
<evidence type="ECO:0000313" key="2">
    <source>
        <dbReference type="Proteomes" id="UP000295285"/>
    </source>
</evidence>
<dbReference type="AlphaFoldDB" id="A0A4R4BED7"/>
<evidence type="ECO:0000313" key="1">
    <source>
        <dbReference type="EMBL" id="TCW55095.1"/>
    </source>
</evidence>
<organism evidence="1 2">
    <name type="scientific">Bacillus thuringiensis</name>
    <dbReference type="NCBI Taxonomy" id="1428"/>
    <lineage>
        <taxon>Bacteria</taxon>
        <taxon>Bacillati</taxon>
        <taxon>Bacillota</taxon>
        <taxon>Bacilli</taxon>
        <taxon>Bacillales</taxon>
        <taxon>Bacillaceae</taxon>
        <taxon>Bacillus</taxon>
        <taxon>Bacillus cereus group</taxon>
    </lineage>
</organism>
<accession>A0A4R4BED7</accession>
<dbReference type="RefSeq" id="WP_002137499.1">
    <property type="nucleotide sequence ID" value="NZ_SMDF01000007.1"/>
</dbReference>
<gene>
    <name evidence="1" type="ORF">EC910_107186</name>
</gene>
<protein>
    <submittedName>
        <fullName evidence="1">Uncharacterized protein</fullName>
    </submittedName>
</protein>
<reference evidence="1 2" key="1">
    <citation type="submission" date="2019-03" db="EMBL/GenBank/DDBJ databases">
        <title>Above-ground endophytic microbial communities from plants in different locations in the United States.</title>
        <authorList>
            <person name="Frank C."/>
        </authorList>
    </citation>
    <scope>NUCLEOTIDE SEQUENCE [LARGE SCALE GENOMIC DNA]</scope>
    <source>
        <strain evidence="1 2">LP_2_YM</strain>
    </source>
</reference>
<dbReference type="Proteomes" id="UP000295285">
    <property type="component" value="Unassembled WGS sequence"/>
</dbReference>
<sequence>MSLETDIILSLLDIKLWMAHHSEISRLKIKKKLKSEPYLNKSSSVNKRKLYKVRE</sequence>
<comment type="caution">
    <text evidence="1">The sequence shown here is derived from an EMBL/GenBank/DDBJ whole genome shotgun (WGS) entry which is preliminary data.</text>
</comment>